<evidence type="ECO:0000313" key="1">
    <source>
        <dbReference type="EMBL" id="KDR40489.1"/>
    </source>
</evidence>
<dbReference type="Gene3D" id="3.40.50.150">
    <property type="entry name" value="Vaccinia Virus protein VP39"/>
    <property type="match status" value="1"/>
</dbReference>
<dbReference type="Pfam" id="PF13489">
    <property type="entry name" value="Methyltransf_23"/>
    <property type="match status" value="1"/>
</dbReference>
<comment type="caution">
    <text evidence="1">The sequence shown here is derived from an EMBL/GenBank/DDBJ whole genome shotgun (WGS) entry which is preliminary data.</text>
</comment>
<gene>
    <name evidence="1" type="ORF">BG61_25490</name>
</gene>
<dbReference type="RefSeq" id="WP_035934369.1">
    <property type="nucleotide sequence ID" value="NZ_CADFFX010000010.1"/>
</dbReference>
<protein>
    <recommendedName>
        <fullName evidence="3">Methyltransferase domain-containing protein</fullName>
    </recommendedName>
</protein>
<dbReference type="InterPro" id="IPR029063">
    <property type="entry name" value="SAM-dependent_MTases_sf"/>
</dbReference>
<reference evidence="1 2" key="1">
    <citation type="submission" date="2014-03" db="EMBL/GenBank/DDBJ databases">
        <title>Draft Genome Sequences of Four Burkholderia Strains.</title>
        <authorList>
            <person name="Liu X.Y."/>
            <person name="Li C.X."/>
            <person name="Xu J.H."/>
        </authorList>
    </citation>
    <scope>NUCLEOTIDE SEQUENCE [LARGE SCALE GENOMIC DNA]</scope>
    <source>
        <strain evidence="1 2">DSM 50014</strain>
    </source>
</reference>
<dbReference type="CDD" id="cd02440">
    <property type="entry name" value="AdoMet_MTases"/>
    <property type="match status" value="1"/>
</dbReference>
<evidence type="ECO:0000313" key="2">
    <source>
        <dbReference type="Proteomes" id="UP000027466"/>
    </source>
</evidence>
<sequence length="255" mass="28914">MKNKEDGFGYNERLFSGGIRGRFHLARFNWISSELTKRRCAAGTVLELGCFDGKLIDHLPVKPKRYVGFDANWEGGLDLAAKKWNRHANFDFREAHVPEDMALERRDKFDIAVSMETLEHVPPHLVDGYLRKIADHLDGHLFVTVPNEKGLVFITKWTLKRLLSKDAHAYTAGELVNATLGRMERVERDEHKGFDYAAMVQAIDKHFDVISVSGHPFGFLPRWLCFSIGIVAKSRPPAGARARARMKGVDSRVEA</sequence>
<dbReference type="EMBL" id="JFHC01000040">
    <property type="protein sequence ID" value="KDR40489.1"/>
    <property type="molecule type" value="Genomic_DNA"/>
</dbReference>
<dbReference type="STRING" id="60547.GCA_000751215_03825"/>
<evidence type="ECO:0008006" key="3">
    <source>
        <dbReference type="Google" id="ProtNLM"/>
    </source>
</evidence>
<dbReference type="Proteomes" id="UP000027466">
    <property type="component" value="Unassembled WGS sequence"/>
</dbReference>
<dbReference type="SUPFAM" id="SSF53335">
    <property type="entry name" value="S-adenosyl-L-methionine-dependent methyltransferases"/>
    <property type="match status" value="1"/>
</dbReference>
<name>A0A069PKL8_9BURK</name>
<dbReference type="AlphaFoldDB" id="A0A069PKL8"/>
<proteinExistence type="predicted"/>
<keyword evidence="2" id="KW-1185">Reference proteome</keyword>
<organism evidence="1 2">
    <name type="scientific">Caballeronia glathei</name>
    <dbReference type="NCBI Taxonomy" id="60547"/>
    <lineage>
        <taxon>Bacteria</taxon>
        <taxon>Pseudomonadati</taxon>
        <taxon>Pseudomonadota</taxon>
        <taxon>Betaproteobacteria</taxon>
        <taxon>Burkholderiales</taxon>
        <taxon>Burkholderiaceae</taxon>
        <taxon>Caballeronia</taxon>
    </lineage>
</organism>
<accession>A0A069PKL8</accession>